<organism evidence="1">
    <name type="scientific">Anguilla anguilla</name>
    <name type="common">European freshwater eel</name>
    <name type="synonym">Muraena anguilla</name>
    <dbReference type="NCBI Taxonomy" id="7936"/>
    <lineage>
        <taxon>Eukaryota</taxon>
        <taxon>Metazoa</taxon>
        <taxon>Chordata</taxon>
        <taxon>Craniata</taxon>
        <taxon>Vertebrata</taxon>
        <taxon>Euteleostomi</taxon>
        <taxon>Actinopterygii</taxon>
        <taxon>Neopterygii</taxon>
        <taxon>Teleostei</taxon>
        <taxon>Anguilliformes</taxon>
        <taxon>Anguillidae</taxon>
        <taxon>Anguilla</taxon>
    </lineage>
</organism>
<evidence type="ECO:0000313" key="1">
    <source>
        <dbReference type="EMBL" id="JAH33468.1"/>
    </source>
</evidence>
<dbReference type="AlphaFoldDB" id="A0A0E9RYX7"/>
<accession>A0A0E9RYX7</accession>
<name>A0A0E9RYX7_ANGAN</name>
<sequence length="24" mass="2708">MQVETGSQWSGMKRGVTWLSLGRL</sequence>
<proteinExistence type="predicted"/>
<reference evidence="1" key="2">
    <citation type="journal article" date="2015" name="Fish Shellfish Immunol.">
        <title>Early steps in the European eel (Anguilla anguilla)-Vibrio vulnificus interaction in the gills: Role of the RtxA13 toxin.</title>
        <authorList>
            <person name="Callol A."/>
            <person name="Pajuelo D."/>
            <person name="Ebbesson L."/>
            <person name="Teles M."/>
            <person name="MacKenzie S."/>
            <person name="Amaro C."/>
        </authorList>
    </citation>
    <scope>NUCLEOTIDE SEQUENCE</scope>
</reference>
<reference evidence="1" key="1">
    <citation type="submission" date="2014-11" db="EMBL/GenBank/DDBJ databases">
        <authorList>
            <person name="Amaro Gonzalez C."/>
        </authorList>
    </citation>
    <scope>NUCLEOTIDE SEQUENCE</scope>
</reference>
<dbReference type="EMBL" id="GBXM01075109">
    <property type="protein sequence ID" value="JAH33468.1"/>
    <property type="molecule type" value="Transcribed_RNA"/>
</dbReference>
<protein>
    <submittedName>
        <fullName evidence="1">Uncharacterized protein</fullName>
    </submittedName>
</protein>